<gene>
    <name evidence="2" type="ORF">PAN31117_02017</name>
</gene>
<protein>
    <submittedName>
        <fullName evidence="2">Circularly permuted type 2 ATP-grasp protein</fullName>
    </submittedName>
</protein>
<keyword evidence="3" id="KW-1185">Reference proteome</keyword>
<evidence type="ECO:0000313" key="2">
    <source>
        <dbReference type="EMBL" id="VVE65747.1"/>
    </source>
</evidence>
<dbReference type="Pfam" id="PF14403">
    <property type="entry name" value="CP_ATPgrasp_2"/>
    <property type="match status" value="1"/>
</dbReference>
<reference evidence="2 3" key="1">
    <citation type="submission" date="2019-08" db="EMBL/GenBank/DDBJ databases">
        <authorList>
            <person name="Peeters C."/>
        </authorList>
    </citation>
    <scope>NUCLEOTIDE SEQUENCE [LARGE SCALE GENOMIC DNA]</scope>
    <source>
        <strain evidence="2 3">LMG 31117</strain>
    </source>
</reference>
<proteinExistence type="predicted"/>
<dbReference type="EMBL" id="CABPSP010000004">
    <property type="protein sequence ID" value="VVE65747.1"/>
    <property type="molecule type" value="Genomic_DNA"/>
</dbReference>
<dbReference type="InterPro" id="IPR051680">
    <property type="entry name" value="ATP-dep_Glu-Cys_Ligase-2"/>
</dbReference>
<dbReference type="Gene3D" id="3.30.1490.270">
    <property type="match status" value="1"/>
</dbReference>
<dbReference type="SUPFAM" id="SSF56059">
    <property type="entry name" value="Glutathione synthetase ATP-binding domain-like"/>
    <property type="match status" value="1"/>
</dbReference>
<feature type="domain" description="Circularly permuted ATP-grasp type 2" evidence="1">
    <location>
        <begin position="71"/>
        <end position="450"/>
    </location>
</feature>
<dbReference type="PANTHER" id="PTHR34595:SF7">
    <property type="entry name" value="SLL1039 PROTEIN"/>
    <property type="match status" value="1"/>
</dbReference>
<dbReference type="RefSeq" id="WP_174990903.1">
    <property type="nucleotide sequence ID" value="NZ_CABPSP010000004.1"/>
</dbReference>
<evidence type="ECO:0000313" key="3">
    <source>
        <dbReference type="Proteomes" id="UP000383122"/>
    </source>
</evidence>
<dbReference type="InterPro" id="IPR016450">
    <property type="entry name" value="UCP005522"/>
</dbReference>
<sequence length="474" mass="52552">MVESYNEMASITGATRSHYRRFDDWLKCQSDDVLHHKRAEADLAFRRVGITFAVYGNEAGTERLIPFDLIPRIIPAHEWQTLQTGLRQRVEALNKFIHDVYHDQNILRAGVIPADQVLKNAQYRPEMQGVDVPGDIYSHIAGVDVVRAGTGDDGVFYVLEDNLRVPSGVSYMLENRKMMMRLFPELFARNRIAPVEHYPDLLLDSLRAVAPIGVDDPTVVVMTPGIYNSAYFEHAFLAQQMGIELVEGQDLFVEDNLVYMRTTNGPRRVDVIYRRIDDDFLDPLAFRADSTLGVPGLLSVYRAGRVTLANAIGTGVADDKSIYPFVPDMIEFYLGEKPILNNVPTYQCRRPDDLAYTLDNLGELVVKEVHGAGGYGMLVGPASSKAEIEAFRHRLIAKPDGYIAQPTLALSACPTFVEAGIAPRHIDLRPFVLSSGKGVTMVPGGLTRVALTEGSLVVNSSQGGGTKDTWVLEK</sequence>
<organism evidence="2 3">
    <name type="scientific">Pandoraea anapnoica</name>
    <dbReference type="NCBI Taxonomy" id="2508301"/>
    <lineage>
        <taxon>Bacteria</taxon>
        <taxon>Pseudomonadati</taxon>
        <taxon>Pseudomonadota</taxon>
        <taxon>Betaproteobacteria</taxon>
        <taxon>Burkholderiales</taxon>
        <taxon>Burkholderiaceae</taxon>
        <taxon>Pandoraea</taxon>
    </lineage>
</organism>
<dbReference type="Gene3D" id="3.40.50.11290">
    <property type="match status" value="1"/>
</dbReference>
<name>A0A5E4ZY81_9BURK</name>
<dbReference type="InterPro" id="IPR025841">
    <property type="entry name" value="CP_ATPgrasp_2"/>
</dbReference>
<dbReference type="Proteomes" id="UP000383122">
    <property type="component" value="Unassembled WGS sequence"/>
</dbReference>
<accession>A0A5E4ZY81</accession>
<evidence type="ECO:0000259" key="1">
    <source>
        <dbReference type="Pfam" id="PF14403"/>
    </source>
</evidence>
<dbReference type="PANTHER" id="PTHR34595">
    <property type="entry name" value="BLR5612 PROTEIN"/>
    <property type="match status" value="1"/>
</dbReference>
<dbReference type="PIRSF" id="PIRSF005522">
    <property type="entry name" value="UCP005522"/>
    <property type="match status" value="1"/>
</dbReference>
<dbReference type="AlphaFoldDB" id="A0A5E4ZY81"/>